<proteinExistence type="inferred from homology"/>
<evidence type="ECO:0000256" key="1">
    <source>
        <dbReference type="ARBA" id="ARBA00022801"/>
    </source>
</evidence>
<evidence type="ECO:0000256" key="2">
    <source>
        <dbReference type="HAMAP-Rule" id="MF_00457"/>
    </source>
</evidence>
<dbReference type="EMBL" id="NEXE01000094">
    <property type="protein sequence ID" value="PSN89624.1"/>
    <property type="molecule type" value="Genomic_DNA"/>
</dbReference>
<feature type="domain" description="Metallo-beta-lactamase" evidence="3">
    <location>
        <begin position="8"/>
        <end position="190"/>
    </location>
</feature>
<dbReference type="Gene3D" id="3.60.15.10">
    <property type="entry name" value="Ribonuclease Z/Hydroxyacylglutathione hydrolase-like"/>
    <property type="match status" value="1"/>
</dbReference>
<dbReference type="HAMAP" id="MF_00457">
    <property type="entry name" value="UPF0173"/>
    <property type="match status" value="1"/>
</dbReference>
<dbReference type="InterPro" id="IPR001279">
    <property type="entry name" value="Metallo-B-lactamas"/>
</dbReference>
<reference evidence="4 5" key="1">
    <citation type="submission" date="2017-04" db="EMBL/GenBank/DDBJ databases">
        <title>Novel microbial lineages endemic to geothermal iron-oxide mats fill important gaps in the evolutionary history of Archaea.</title>
        <authorList>
            <person name="Jay Z.J."/>
            <person name="Beam J.P."/>
            <person name="Dlakic M."/>
            <person name="Rusch D.B."/>
            <person name="Kozubal M.A."/>
            <person name="Inskeep W.P."/>
        </authorList>
    </citation>
    <scope>NUCLEOTIDE SEQUENCE [LARGE SCALE GENOMIC DNA]</scope>
    <source>
        <strain evidence="4">OSP_D</strain>
    </source>
</reference>
<dbReference type="InterPro" id="IPR050114">
    <property type="entry name" value="UPF0173_UPF0282_UlaG_hydrolase"/>
</dbReference>
<dbReference type="InterPro" id="IPR022877">
    <property type="entry name" value="UPF0173"/>
</dbReference>
<protein>
    <recommendedName>
        <fullName evidence="2">UPF0173 metal-dependent hydrolase B9Q03_08440</fullName>
    </recommendedName>
</protein>
<evidence type="ECO:0000259" key="3">
    <source>
        <dbReference type="SMART" id="SM00849"/>
    </source>
</evidence>
<dbReference type="GO" id="GO:0016787">
    <property type="term" value="F:hydrolase activity"/>
    <property type="evidence" value="ECO:0007669"/>
    <property type="project" value="UniProtKB-UniRule"/>
</dbReference>
<comment type="similarity">
    <text evidence="2">Belongs to the UPF0173 family.</text>
</comment>
<gene>
    <name evidence="4" type="ORF">B9Q03_08440</name>
</gene>
<dbReference type="Proteomes" id="UP000240322">
    <property type="component" value="Unassembled WGS sequence"/>
</dbReference>
<dbReference type="PANTHER" id="PTHR43546:SF3">
    <property type="entry name" value="UPF0173 METAL-DEPENDENT HYDROLASE MJ1163"/>
    <property type="match status" value="1"/>
</dbReference>
<dbReference type="Pfam" id="PF13483">
    <property type="entry name" value="Lactamase_B_3"/>
    <property type="match status" value="1"/>
</dbReference>
<keyword evidence="1 2" id="KW-0378">Hydrolase</keyword>
<comment type="caution">
    <text evidence="4">The sequence shown here is derived from an EMBL/GenBank/DDBJ whole genome shotgun (WGS) entry which is preliminary data.</text>
</comment>
<sequence>MVKIRYLGHACFTVSEQGKTVIIDPFLSNNPLAAEKPETVRADLILVTHGHFDHSGDAVTISSKTGAPVYTTFELASRLETLGAKIVGGNHGGTNDFGFAKVRICWAAHSSSFGEKLEYAGNPCGFVLNMGGKSIYHSGDTDLFGDMRLIGERHKLDVALLPIGGFFTMDADDALVAVEYLKPKFVIPMHYNTWPQIEADPASFKSKVESKTSTKCVILKPGEEFTI</sequence>
<dbReference type="PANTHER" id="PTHR43546">
    <property type="entry name" value="UPF0173 METAL-DEPENDENT HYDROLASE MJ1163-RELATED"/>
    <property type="match status" value="1"/>
</dbReference>
<dbReference type="SMART" id="SM00849">
    <property type="entry name" value="Lactamase_B"/>
    <property type="match status" value="1"/>
</dbReference>
<evidence type="ECO:0000313" key="5">
    <source>
        <dbReference type="Proteomes" id="UP000240322"/>
    </source>
</evidence>
<evidence type="ECO:0000313" key="4">
    <source>
        <dbReference type="EMBL" id="PSN89624.1"/>
    </source>
</evidence>
<dbReference type="NCBIfam" id="NF001911">
    <property type="entry name" value="PRK00685.1"/>
    <property type="match status" value="1"/>
</dbReference>
<name>A0A2R6ATC5_9ARCH</name>
<accession>A0A2R6ATC5</accession>
<dbReference type="InterPro" id="IPR036866">
    <property type="entry name" value="RibonucZ/Hydroxyglut_hydro"/>
</dbReference>
<dbReference type="SUPFAM" id="SSF56281">
    <property type="entry name" value="Metallo-hydrolase/oxidoreductase"/>
    <property type="match status" value="1"/>
</dbReference>
<organism evidence="4 5">
    <name type="scientific">Candidatus Marsarchaeota G2 archaeon OSP_D</name>
    <dbReference type="NCBI Taxonomy" id="1978157"/>
    <lineage>
        <taxon>Archaea</taxon>
        <taxon>Candidatus Marsarchaeota</taxon>
        <taxon>Candidatus Marsarchaeota group 2</taxon>
    </lineage>
</organism>
<dbReference type="AlphaFoldDB" id="A0A2R6ATC5"/>